<proteinExistence type="predicted"/>
<reference evidence="1" key="1">
    <citation type="submission" date="2020-06" db="EMBL/GenBank/DDBJ databases">
        <authorList>
            <person name="Li T."/>
            <person name="Hu X."/>
            <person name="Zhang T."/>
            <person name="Song X."/>
            <person name="Zhang H."/>
            <person name="Dai N."/>
            <person name="Sheng W."/>
            <person name="Hou X."/>
            <person name="Wei L."/>
        </authorList>
    </citation>
    <scope>NUCLEOTIDE SEQUENCE</scope>
    <source>
        <strain evidence="1">3651</strain>
        <tissue evidence="1">Leaf</tissue>
    </source>
</reference>
<organism evidence="1 2">
    <name type="scientific">Sesamum alatum</name>
    <dbReference type="NCBI Taxonomy" id="300844"/>
    <lineage>
        <taxon>Eukaryota</taxon>
        <taxon>Viridiplantae</taxon>
        <taxon>Streptophyta</taxon>
        <taxon>Embryophyta</taxon>
        <taxon>Tracheophyta</taxon>
        <taxon>Spermatophyta</taxon>
        <taxon>Magnoliopsida</taxon>
        <taxon>eudicotyledons</taxon>
        <taxon>Gunneridae</taxon>
        <taxon>Pentapetalae</taxon>
        <taxon>asterids</taxon>
        <taxon>lamiids</taxon>
        <taxon>Lamiales</taxon>
        <taxon>Pedaliaceae</taxon>
        <taxon>Sesamum</taxon>
    </lineage>
</organism>
<keyword evidence="2" id="KW-1185">Reference proteome</keyword>
<dbReference type="AlphaFoldDB" id="A0AAE2CFD8"/>
<dbReference type="EMBL" id="JACGWO010000009">
    <property type="protein sequence ID" value="KAK4420141.1"/>
    <property type="molecule type" value="Genomic_DNA"/>
</dbReference>
<gene>
    <name evidence="1" type="ORF">Salat_2427000</name>
</gene>
<accession>A0AAE2CFD8</accession>
<protein>
    <submittedName>
        <fullName evidence="1">Uncharacterized protein</fullName>
    </submittedName>
</protein>
<reference evidence="1" key="2">
    <citation type="journal article" date="2024" name="Plant">
        <title>Genomic evolution and insights into agronomic trait innovations of Sesamum species.</title>
        <authorList>
            <person name="Miao H."/>
            <person name="Wang L."/>
            <person name="Qu L."/>
            <person name="Liu H."/>
            <person name="Sun Y."/>
            <person name="Le M."/>
            <person name="Wang Q."/>
            <person name="Wei S."/>
            <person name="Zheng Y."/>
            <person name="Lin W."/>
            <person name="Duan Y."/>
            <person name="Cao H."/>
            <person name="Xiong S."/>
            <person name="Wang X."/>
            <person name="Wei L."/>
            <person name="Li C."/>
            <person name="Ma Q."/>
            <person name="Ju M."/>
            <person name="Zhao R."/>
            <person name="Li G."/>
            <person name="Mu C."/>
            <person name="Tian Q."/>
            <person name="Mei H."/>
            <person name="Zhang T."/>
            <person name="Gao T."/>
            <person name="Zhang H."/>
        </authorList>
    </citation>
    <scope>NUCLEOTIDE SEQUENCE</scope>
    <source>
        <strain evidence="1">3651</strain>
    </source>
</reference>
<sequence length="113" mass="12982">MTFHERCGLSPVPIALAVRVAVESRSPDPRLRNQIIGLWPVAGLGTKYWVRLFHLGNDVGPVYNTFYFGALGISQSPMIYRRRDSLLGYRQAARWARQRRRLGLDVLRYHKAS</sequence>
<evidence type="ECO:0000313" key="2">
    <source>
        <dbReference type="Proteomes" id="UP001293254"/>
    </source>
</evidence>
<comment type="caution">
    <text evidence="1">The sequence shown here is derived from an EMBL/GenBank/DDBJ whole genome shotgun (WGS) entry which is preliminary data.</text>
</comment>
<dbReference type="Proteomes" id="UP001293254">
    <property type="component" value="Unassembled WGS sequence"/>
</dbReference>
<name>A0AAE2CFD8_9LAMI</name>
<evidence type="ECO:0000313" key="1">
    <source>
        <dbReference type="EMBL" id="KAK4420141.1"/>
    </source>
</evidence>